<dbReference type="EMBL" id="JAPTMU010000003">
    <property type="protein sequence ID" value="KAJ4946378.1"/>
    <property type="molecule type" value="Genomic_DNA"/>
</dbReference>
<comment type="caution">
    <text evidence="1">The sequence shown here is derived from an EMBL/GenBank/DDBJ whole genome shotgun (WGS) entry which is preliminary data.</text>
</comment>
<evidence type="ECO:0000313" key="1">
    <source>
        <dbReference type="EMBL" id="KAJ4946378.1"/>
    </source>
</evidence>
<organism evidence="1 2">
    <name type="scientific">Pogonophryne albipinna</name>
    <dbReference type="NCBI Taxonomy" id="1090488"/>
    <lineage>
        <taxon>Eukaryota</taxon>
        <taxon>Metazoa</taxon>
        <taxon>Chordata</taxon>
        <taxon>Craniata</taxon>
        <taxon>Vertebrata</taxon>
        <taxon>Euteleostomi</taxon>
        <taxon>Actinopterygii</taxon>
        <taxon>Neopterygii</taxon>
        <taxon>Teleostei</taxon>
        <taxon>Neoteleostei</taxon>
        <taxon>Acanthomorphata</taxon>
        <taxon>Eupercaria</taxon>
        <taxon>Perciformes</taxon>
        <taxon>Notothenioidei</taxon>
        <taxon>Pogonophryne</taxon>
    </lineage>
</organism>
<protein>
    <submittedName>
        <fullName evidence="1">Uncharacterized protein</fullName>
    </submittedName>
</protein>
<feature type="non-terminal residue" evidence="1">
    <location>
        <position position="1"/>
    </location>
</feature>
<sequence length="166" mass="18462">MFEQDHVNLWRGTRTIRICDVDITLENIGRIFKLTPSSIYLIAETVVLLPSSLGYLGNIEREGRYEVCGEEASTPSSSGHPAPPNLFRFGGRPVASAGRPGPAAATKYLGTEEKVVLCDGKGNRMLEGAGKLVCYCLGFWRQNARKIVALLDSSYKELMRRKRRRT</sequence>
<dbReference type="Proteomes" id="UP001219934">
    <property type="component" value="Unassembled WGS sequence"/>
</dbReference>
<reference evidence="1" key="1">
    <citation type="submission" date="2022-11" db="EMBL/GenBank/DDBJ databases">
        <title>Chromosome-level genome of Pogonophryne albipinna.</title>
        <authorList>
            <person name="Jo E."/>
        </authorList>
    </citation>
    <scope>NUCLEOTIDE SEQUENCE</scope>
    <source>
        <strain evidence="1">SGF0006</strain>
        <tissue evidence="1">Muscle</tissue>
    </source>
</reference>
<accession>A0AAD6BP14</accession>
<gene>
    <name evidence="1" type="ORF">JOQ06_024045</name>
</gene>
<keyword evidence="2" id="KW-1185">Reference proteome</keyword>
<name>A0AAD6BP14_9TELE</name>
<dbReference type="AlphaFoldDB" id="A0AAD6BP14"/>
<proteinExistence type="predicted"/>
<evidence type="ECO:0000313" key="2">
    <source>
        <dbReference type="Proteomes" id="UP001219934"/>
    </source>
</evidence>